<name>A0A0G0MKI9_9BACT</name>
<feature type="transmembrane region" description="Helical" evidence="1">
    <location>
        <begin position="12"/>
        <end position="28"/>
    </location>
</feature>
<keyword evidence="1" id="KW-0812">Transmembrane</keyword>
<comment type="caution">
    <text evidence="2">The sequence shown here is derived from an EMBL/GenBank/DDBJ whole genome shotgun (WGS) entry which is preliminary data.</text>
</comment>
<protein>
    <submittedName>
        <fullName evidence="2">Uncharacterized protein</fullName>
    </submittedName>
</protein>
<dbReference type="Proteomes" id="UP000033881">
    <property type="component" value="Unassembled WGS sequence"/>
</dbReference>
<proteinExistence type="predicted"/>
<dbReference type="STRING" id="1618574.UT24_C0008G0034"/>
<feature type="transmembrane region" description="Helical" evidence="1">
    <location>
        <begin position="34"/>
        <end position="52"/>
    </location>
</feature>
<evidence type="ECO:0000256" key="1">
    <source>
        <dbReference type="SAM" id="Phobius"/>
    </source>
</evidence>
<keyword evidence="1" id="KW-1133">Transmembrane helix</keyword>
<keyword evidence="1" id="KW-0472">Membrane</keyword>
<feature type="transmembrane region" description="Helical" evidence="1">
    <location>
        <begin position="64"/>
        <end position="84"/>
    </location>
</feature>
<reference evidence="2 3" key="1">
    <citation type="journal article" date="2015" name="Nature">
        <title>rRNA introns, odd ribosomes, and small enigmatic genomes across a large radiation of phyla.</title>
        <authorList>
            <person name="Brown C.T."/>
            <person name="Hug L.A."/>
            <person name="Thomas B.C."/>
            <person name="Sharon I."/>
            <person name="Castelle C.J."/>
            <person name="Singh A."/>
            <person name="Wilkins M.J."/>
            <person name="Williams K.H."/>
            <person name="Banfield J.F."/>
        </authorList>
    </citation>
    <scope>NUCLEOTIDE SEQUENCE [LARGE SCALE GENOMIC DNA]</scope>
</reference>
<organism evidence="2 3">
    <name type="scientific">Candidatus Woesebacteria bacterium GW2011_GWB1_39_12</name>
    <dbReference type="NCBI Taxonomy" id="1618574"/>
    <lineage>
        <taxon>Bacteria</taxon>
        <taxon>Candidatus Woeseibacteriota</taxon>
    </lineage>
</organism>
<evidence type="ECO:0000313" key="3">
    <source>
        <dbReference type="Proteomes" id="UP000033881"/>
    </source>
</evidence>
<accession>A0A0G0MKI9</accession>
<dbReference type="EMBL" id="LBWB01000008">
    <property type="protein sequence ID" value="KKR00906.1"/>
    <property type="molecule type" value="Genomic_DNA"/>
</dbReference>
<dbReference type="AlphaFoldDB" id="A0A0G0MKI9"/>
<sequence length="86" mass="9774">MRDITHHLRHYLPLIGILVAATIGFAVFSWDRVFQFAVIVAASLGYIVWGLIHHHIHKDLHLSVVVEYFAIAILGIVIIFSLLFRA</sequence>
<gene>
    <name evidence="2" type="ORF">UT24_C0008G0034</name>
</gene>
<evidence type="ECO:0000313" key="2">
    <source>
        <dbReference type="EMBL" id="KKR00906.1"/>
    </source>
</evidence>